<feature type="region of interest" description="Disordered" evidence="1">
    <location>
        <begin position="1"/>
        <end position="23"/>
    </location>
</feature>
<dbReference type="AlphaFoldDB" id="A0AAV6TP19"/>
<dbReference type="EMBL" id="JAFNEN010001510">
    <property type="protein sequence ID" value="KAG8173742.1"/>
    <property type="molecule type" value="Genomic_DNA"/>
</dbReference>
<name>A0AAV6TP19_9ARAC</name>
<evidence type="ECO:0000256" key="1">
    <source>
        <dbReference type="SAM" id="MobiDB-lite"/>
    </source>
</evidence>
<sequence>MKGWLEKDEDVANNGSEAVGSTLDRDFDVSVGVTIDQDDVANNESGAFEATMDQDNGTSIDMTLDLVDDGSVHEAEERLVDDSENGSMDQDNDGSVEEPLDRVDVGSVKRTVDRDDDGSSIEVSMAEDSNATHKKRLLGLIIGNNAKIALCNGAAMTQLETAGREVSMPVQPGRPQRSWISMARRPWKNRALQEVGRILSN</sequence>
<protein>
    <submittedName>
        <fullName evidence="2">Uncharacterized protein</fullName>
    </submittedName>
</protein>
<dbReference type="Proteomes" id="UP000827092">
    <property type="component" value="Unassembled WGS sequence"/>
</dbReference>
<gene>
    <name evidence="2" type="ORF">JTE90_023232</name>
</gene>
<comment type="caution">
    <text evidence="2">The sequence shown here is derived from an EMBL/GenBank/DDBJ whole genome shotgun (WGS) entry which is preliminary data.</text>
</comment>
<proteinExistence type="predicted"/>
<evidence type="ECO:0000313" key="2">
    <source>
        <dbReference type="EMBL" id="KAG8173742.1"/>
    </source>
</evidence>
<keyword evidence="3" id="KW-1185">Reference proteome</keyword>
<reference evidence="2 3" key="1">
    <citation type="journal article" date="2022" name="Nat. Ecol. Evol.">
        <title>A masculinizing supergene underlies an exaggerated male reproductive morph in a spider.</title>
        <authorList>
            <person name="Hendrickx F."/>
            <person name="De Corte Z."/>
            <person name="Sonet G."/>
            <person name="Van Belleghem S.M."/>
            <person name="Kostlbacher S."/>
            <person name="Vangestel C."/>
        </authorList>
    </citation>
    <scope>NUCLEOTIDE SEQUENCE [LARGE SCALE GENOMIC DNA]</scope>
    <source>
        <strain evidence="2">W744_W776</strain>
    </source>
</reference>
<feature type="region of interest" description="Disordered" evidence="1">
    <location>
        <begin position="78"/>
        <end position="99"/>
    </location>
</feature>
<evidence type="ECO:0000313" key="3">
    <source>
        <dbReference type="Proteomes" id="UP000827092"/>
    </source>
</evidence>
<organism evidence="2 3">
    <name type="scientific">Oedothorax gibbosus</name>
    <dbReference type="NCBI Taxonomy" id="931172"/>
    <lineage>
        <taxon>Eukaryota</taxon>
        <taxon>Metazoa</taxon>
        <taxon>Ecdysozoa</taxon>
        <taxon>Arthropoda</taxon>
        <taxon>Chelicerata</taxon>
        <taxon>Arachnida</taxon>
        <taxon>Araneae</taxon>
        <taxon>Araneomorphae</taxon>
        <taxon>Entelegynae</taxon>
        <taxon>Araneoidea</taxon>
        <taxon>Linyphiidae</taxon>
        <taxon>Erigoninae</taxon>
        <taxon>Oedothorax</taxon>
    </lineage>
</organism>
<accession>A0AAV6TP19</accession>